<accession>A0A9J7M7B3</accession>
<dbReference type="OMA" id="EAHECCA"/>
<feature type="region of interest" description="Disordered" evidence="1">
    <location>
        <begin position="295"/>
        <end position="333"/>
    </location>
</feature>
<dbReference type="KEGG" id="bfo:118429197"/>
<feature type="compositionally biased region" description="Basic and acidic residues" evidence="1">
    <location>
        <begin position="303"/>
        <end position="312"/>
    </location>
</feature>
<evidence type="ECO:0000313" key="3">
    <source>
        <dbReference type="RefSeq" id="XP_035695550.1"/>
    </source>
</evidence>
<evidence type="ECO:0000313" key="4">
    <source>
        <dbReference type="RefSeq" id="XP_035695552.1"/>
    </source>
</evidence>
<feature type="compositionally biased region" description="Basic and acidic residues" evidence="1">
    <location>
        <begin position="323"/>
        <end position="333"/>
    </location>
</feature>
<evidence type="ECO:0000256" key="1">
    <source>
        <dbReference type="SAM" id="MobiDB-lite"/>
    </source>
</evidence>
<dbReference type="RefSeq" id="XP_035695552.1">
    <property type="nucleotide sequence ID" value="XM_035839659.1"/>
</dbReference>
<proteinExistence type="predicted"/>
<evidence type="ECO:0000313" key="2">
    <source>
        <dbReference type="Proteomes" id="UP000001554"/>
    </source>
</evidence>
<dbReference type="Proteomes" id="UP000001554">
    <property type="component" value="Chromosome 13"/>
</dbReference>
<organism evidence="2 3">
    <name type="scientific">Branchiostoma floridae</name>
    <name type="common">Florida lancelet</name>
    <name type="synonym">Amphioxus</name>
    <dbReference type="NCBI Taxonomy" id="7739"/>
    <lineage>
        <taxon>Eukaryota</taxon>
        <taxon>Metazoa</taxon>
        <taxon>Chordata</taxon>
        <taxon>Cephalochordata</taxon>
        <taxon>Leptocardii</taxon>
        <taxon>Amphioxiformes</taxon>
        <taxon>Branchiostomatidae</taxon>
        <taxon>Branchiostoma</taxon>
    </lineage>
</organism>
<reference evidence="2" key="1">
    <citation type="journal article" date="2020" name="Nat. Ecol. Evol.">
        <title>Deeply conserved synteny resolves early events in vertebrate evolution.</title>
        <authorList>
            <person name="Simakov O."/>
            <person name="Marletaz F."/>
            <person name="Yue J.X."/>
            <person name="O'Connell B."/>
            <person name="Jenkins J."/>
            <person name="Brandt A."/>
            <person name="Calef R."/>
            <person name="Tung C.H."/>
            <person name="Huang T.K."/>
            <person name="Schmutz J."/>
            <person name="Satoh N."/>
            <person name="Yu J.K."/>
            <person name="Putnam N.H."/>
            <person name="Green R.E."/>
            <person name="Rokhsar D.S."/>
        </authorList>
    </citation>
    <scope>NUCLEOTIDE SEQUENCE [LARGE SCALE GENOMIC DNA]</scope>
    <source>
        <strain evidence="2">S238N-H82</strain>
    </source>
</reference>
<dbReference type="AlphaFoldDB" id="A0A9J7M7B3"/>
<dbReference type="GeneID" id="118429197"/>
<protein>
    <submittedName>
        <fullName evidence="3 4">Uncharacterized protein LOC118429197</fullName>
    </submittedName>
</protein>
<sequence>MASNMAKDTRRSEDTTSERKTFKCFQCSFECSDKNDLHLHMRDVQCYLGIEGNVSDRDKLKTLREEYTVKDTAQLFYSSMACRIGRTPSVTSKTIGTNHRVTEKQANERYINIGKDAVGTSNPTKCKVVYERCKQNLCGGNVASEGTNIPQMTPMPTSKTQRLTVNARHADKLRRVLQQQGIRDRFTSMLRIKMRKKLMELGITKQSPVVVKKRKLAVEEKKKQLEIPEKQQVLPHGSIHITARDQHNATGVHGFGSKRPATAEEDAMGHRRPSFPQGNGTVSSSVPIDLRVKRTTTQSSTTTRHEELDLHRMRPPSLPNRAETGRTQHSGHHDMNNIKYVRQRSLSQALREVERCLCRDCRPVFLTGVQTIDRCHAELRRETQSRRLTNQ</sequence>
<reference evidence="3 4" key="2">
    <citation type="submission" date="2025-04" db="UniProtKB">
        <authorList>
            <consortium name="RefSeq"/>
        </authorList>
    </citation>
    <scope>IDENTIFICATION</scope>
    <source>
        <strain evidence="3 4">S238N-H82</strain>
        <tissue evidence="3 4">Testes</tissue>
    </source>
</reference>
<name>A0A9J7M7B3_BRAFL</name>
<dbReference type="RefSeq" id="XP_035695550.1">
    <property type="nucleotide sequence ID" value="XM_035839657.1"/>
</dbReference>
<keyword evidence="2" id="KW-1185">Reference proteome</keyword>
<dbReference type="OrthoDB" id="10501911at2759"/>
<gene>
    <name evidence="3 4" type="primary">LOC118429197</name>
</gene>